<evidence type="ECO:0000313" key="1">
    <source>
        <dbReference type="EMBL" id="AKE39758.1"/>
    </source>
</evidence>
<organism evidence="1 2">
    <name type="scientific">Corynebacterium camporealensis</name>
    <dbReference type="NCBI Taxonomy" id="161896"/>
    <lineage>
        <taxon>Bacteria</taxon>
        <taxon>Bacillati</taxon>
        <taxon>Actinomycetota</taxon>
        <taxon>Actinomycetes</taxon>
        <taxon>Mycobacteriales</taxon>
        <taxon>Corynebacteriaceae</taxon>
        <taxon>Corynebacterium</taxon>
    </lineage>
</organism>
<evidence type="ECO:0000313" key="2">
    <source>
        <dbReference type="Proteomes" id="UP000033566"/>
    </source>
</evidence>
<name>A0A0F6QZC5_9CORY</name>
<proteinExistence type="predicted"/>
<accession>A0A0F6QZC5</accession>
<dbReference type="AlphaFoldDB" id="A0A0F6QZC5"/>
<sequence length="102" mass="10915">MVIVPALRDTSIEEVRETAGRYFAQGDKAVVVPVLDMEKSTDSAELTVLVVSGSAVGERVIGLESIPESGDMLQAVENLASAQKWGVERVSLQDEEVAKALE</sequence>
<dbReference type="EMBL" id="CP011311">
    <property type="protein sequence ID" value="AKE39758.1"/>
    <property type="molecule type" value="Genomic_DNA"/>
</dbReference>
<gene>
    <name evidence="1" type="ORF">UL81_09055</name>
</gene>
<keyword evidence="2" id="KW-1185">Reference proteome</keyword>
<protein>
    <submittedName>
        <fullName evidence="1">Uncharacterized protein</fullName>
    </submittedName>
</protein>
<dbReference type="KEGG" id="ccj:UL81_09055"/>
<dbReference type="HOGENOM" id="CLU_2272623_0_0_11"/>
<dbReference type="PATRIC" id="fig|161896.4.peg.1774"/>
<reference evidence="1 2" key="1">
    <citation type="journal article" date="2015" name="Genome Announc.">
        <title>Complete Genome Sequence of Corynebacterium camporealensis DSM 44610, Isolated from the Milk of a Manchega Sheep with Subclinical Mastitis.</title>
        <authorList>
            <person name="Ruckert C."/>
            <person name="Albersmeier A."/>
            <person name="Winkler A."/>
            <person name="Tauch A."/>
        </authorList>
    </citation>
    <scope>NUCLEOTIDE SEQUENCE [LARGE SCALE GENOMIC DNA]</scope>
    <source>
        <strain evidence="1 2">DSM 44610</strain>
    </source>
</reference>
<dbReference type="Proteomes" id="UP000033566">
    <property type="component" value="Chromosome"/>
</dbReference>